<organism evidence="4 5">
    <name type="scientific">Flavivirga jejuensis</name>
    <dbReference type="NCBI Taxonomy" id="870487"/>
    <lineage>
        <taxon>Bacteria</taxon>
        <taxon>Pseudomonadati</taxon>
        <taxon>Bacteroidota</taxon>
        <taxon>Flavobacteriia</taxon>
        <taxon>Flavobacteriales</taxon>
        <taxon>Flavobacteriaceae</taxon>
        <taxon>Flavivirga</taxon>
    </lineage>
</organism>
<name>A0ABT8WUQ8_9FLAO</name>
<accession>A0ABT8WUQ8</accession>
<evidence type="ECO:0000259" key="3">
    <source>
        <dbReference type="Pfam" id="PF01734"/>
    </source>
</evidence>
<evidence type="ECO:0000313" key="5">
    <source>
        <dbReference type="Proteomes" id="UP001176806"/>
    </source>
</evidence>
<dbReference type="SUPFAM" id="SSF52151">
    <property type="entry name" value="FabD/lysophospholipase-like"/>
    <property type="match status" value="1"/>
</dbReference>
<protein>
    <submittedName>
        <fullName evidence="4">Patatin-like phospholipase family protein</fullName>
    </submittedName>
</protein>
<feature type="domain" description="PNPLA" evidence="3">
    <location>
        <begin position="10"/>
        <end position="307"/>
    </location>
</feature>
<evidence type="ECO:0000256" key="1">
    <source>
        <dbReference type="ARBA" id="ARBA00023098"/>
    </source>
</evidence>
<comment type="caution">
    <text evidence="4">The sequence shown here is derived from an EMBL/GenBank/DDBJ whole genome shotgun (WGS) entry which is preliminary data.</text>
</comment>
<dbReference type="RefSeq" id="WP_303304241.1">
    <property type="nucleotide sequence ID" value="NZ_BAABDA010000011.1"/>
</dbReference>
<dbReference type="Pfam" id="PF01734">
    <property type="entry name" value="Patatin"/>
    <property type="match status" value="1"/>
</dbReference>
<dbReference type="EMBL" id="JAUOEL010000009">
    <property type="protein sequence ID" value="MDO5976911.1"/>
    <property type="molecule type" value="Genomic_DNA"/>
</dbReference>
<dbReference type="Gene3D" id="3.40.1090.10">
    <property type="entry name" value="Cytosolic phospholipase A2 catalytic domain"/>
    <property type="match status" value="1"/>
</dbReference>
<feature type="transmembrane region" description="Helical" evidence="2">
    <location>
        <begin position="53"/>
        <end position="71"/>
    </location>
</feature>
<keyword evidence="2" id="KW-1133">Transmembrane helix</keyword>
<dbReference type="Proteomes" id="UP001176806">
    <property type="component" value="Unassembled WGS sequence"/>
</dbReference>
<gene>
    <name evidence="4" type="ORF">Q4Q40_22140</name>
</gene>
<keyword evidence="5" id="KW-1185">Reference proteome</keyword>
<reference evidence="4" key="1">
    <citation type="submission" date="2023-07" db="EMBL/GenBank/DDBJ databases">
        <title>Two novel species in the genus Flavivirga.</title>
        <authorList>
            <person name="Kwon K."/>
        </authorList>
    </citation>
    <scope>NUCLEOTIDE SEQUENCE</scope>
    <source>
        <strain evidence="4">KACC 14158</strain>
    </source>
</reference>
<sequence length="997" mass="113735">MKSKTLRICLAMGGGVSLGSFSGSALTEALKLLILFGKDEKGNPYKNVVIDGMSGASAGAIALTIMLRCLIDYKSMLFKWMHRNETEKDEEKAIAFREMRLESEIYNTYFSSEHESPKLPPSQIEPLKALQLAQNIQRILWVDSVDVEKLYGDKNKSGYTHNIDDSFGLLERKHMENLIAEYLMDGTPNIDNLEVLDKERVLFACSLTNILPMPINSNRDELNQLQKNVLNSTGVFNHAEVRVIDFVFDEKACDKKPTDNRWLKFGSKSNKEKPTHFSITADDAWATISASALACGAFPIAFPPVILKRFQEEYNLGYASEKTKKSWLVSNVKRTIYKNKKGEDVITEWPVTFLDIQKHIESIEEVDRNSFFNNDKGTKIDYESFNFPYVDGGTFNNEPIKEAYRIASFQDYKRNGLKTTERLVLFVDPIVRKEQFPNFNVSSFSSITGTKNTKNSTEFNKLIGSVGSLVGLLKDQGRIKEGDKIRDTKENLALKEEIFTYLSENEDIKLTTNICLKAFNKIRTKLNEDIISIGTRKPLLYFIQELRMNCYGEWKGEDFDLLEAKEKEIEESIINLSDEITLEDIYTLFKIIGKPKSQNIFASTIFRVIADVSLNTAGKNPNAINAAILPIDSNNRIIDLPGTDIEAFAGFASKESKEYAFEYGRYATLKALSAKYGFRTKKGGAYLKNNKQGDLEKIEELFKENIRATNFFSPDVKYSKDLKNYLFAPSISRIKMLLPKYVKIFWNSPLSMLSPLIGIVGVAIGAYKNIKGKRLSLKSLITSYTDEMAESVKYASNEAIVVSIIGDRFKKPWYRYLSNKEKIKITAFLKDGKKVKLEATLKKLKDKEGNKIRFHLYVIEDSKNIRVNKDGTMLSINGDAFPRLKLFTERRIPLPGTNDIKKAKLDPNLDSEWNIAFKSKHPAEIKEIKIEGLKTRIPLDPDYINNTSRTLYHSLKNLNIHVSPMLEFDVSKENGNWYFKENTKPFHEELLNRKEKS</sequence>
<proteinExistence type="predicted"/>
<keyword evidence="1" id="KW-0443">Lipid metabolism</keyword>
<dbReference type="InterPro" id="IPR016035">
    <property type="entry name" value="Acyl_Trfase/lysoPLipase"/>
</dbReference>
<keyword evidence="2" id="KW-0812">Transmembrane</keyword>
<feature type="transmembrane region" description="Helical" evidence="2">
    <location>
        <begin position="744"/>
        <end position="767"/>
    </location>
</feature>
<evidence type="ECO:0000256" key="2">
    <source>
        <dbReference type="SAM" id="Phobius"/>
    </source>
</evidence>
<keyword evidence="2" id="KW-0472">Membrane</keyword>
<dbReference type="InterPro" id="IPR002641">
    <property type="entry name" value="PNPLA_dom"/>
</dbReference>
<evidence type="ECO:0000313" key="4">
    <source>
        <dbReference type="EMBL" id="MDO5976911.1"/>
    </source>
</evidence>